<keyword evidence="2" id="KW-1185">Reference proteome</keyword>
<evidence type="ECO:0000313" key="1">
    <source>
        <dbReference type="EMBL" id="KAI8531439.1"/>
    </source>
</evidence>
<comment type="caution">
    <text evidence="1">The sequence shown here is derived from an EMBL/GenBank/DDBJ whole genome shotgun (WGS) entry which is preliminary data.</text>
</comment>
<protein>
    <submittedName>
        <fullName evidence="1">Uncharacterized protein</fullName>
    </submittedName>
</protein>
<reference evidence="1" key="1">
    <citation type="submission" date="2022-02" db="EMBL/GenBank/DDBJ databases">
        <title>Plant Genome Project.</title>
        <authorList>
            <person name="Zhang R.-G."/>
        </authorList>
    </citation>
    <scope>NUCLEOTIDE SEQUENCE</scope>
    <source>
        <strain evidence="1">AT1</strain>
    </source>
</reference>
<organism evidence="1 2">
    <name type="scientific">Rhododendron molle</name>
    <name type="common">Chinese azalea</name>
    <name type="synonym">Azalea mollis</name>
    <dbReference type="NCBI Taxonomy" id="49168"/>
    <lineage>
        <taxon>Eukaryota</taxon>
        <taxon>Viridiplantae</taxon>
        <taxon>Streptophyta</taxon>
        <taxon>Embryophyta</taxon>
        <taxon>Tracheophyta</taxon>
        <taxon>Spermatophyta</taxon>
        <taxon>Magnoliopsida</taxon>
        <taxon>eudicotyledons</taxon>
        <taxon>Gunneridae</taxon>
        <taxon>Pentapetalae</taxon>
        <taxon>asterids</taxon>
        <taxon>Ericales</taxon>
        <taxon>Ericaceae</taxon>
        <taxon>Ericoideae</taxon>
        <taxon>Rhodoreae</taxon>
        <taxon>Rhododendron</taxon>
    </lineage>
</organism>
<sequence length="394" mass="44982">MVREIPQKVVDAILKIPLPHVERPDHLVWHFNSSGIYTVKSGYHIAHQAILERQREKPESSFKLKKEAWKVMWKMKVPTKIRSFWWRAYKNILATKENLFKRRCAVDNLCPICEKEVETTEHLLFMCPWAKMVWFGCNIKPLGDLGGNASLIKWIADMMENLSVKEVVILMGRVAQIAWHIWKSRNDFVFNKTKINPQHTITSFFHAEMECLKAFEIPRVHMDNPANQEDLPTWRAPDEGRFKVNCDAAISASGSRSIAAVVLRNWKGKLVDGLAKSVQVGTSLGGELYAIRAACEMLISLGLKEVEVESDCQQAIHLSVSELVPPWDVRALVMDIRHFAKEGNFLFKWVRRAANKVAHEVASLAVRNSLPCNWIVNPPISLVTVLEKDVNESL</sequence>
<dbReference type="EMBL" id="CM046398">
    <property type="protein sequence ID" value="KAI8531439.1"/>
    <property type="molecule type" value="Genomic_DNA"/>
</dbReference>
<accession>A0ACC0LSW8</accession>
<proteinExistence type="predicted"/>
<name>A0ACC0LSW8_RHOML</name>
<dbReference type="Proteomes" id="UP001062846">
    <property type="component" value="Chromosome 11"/>
</dbReference>
<gene>
    <name evidence="1" type="ORF">RHMOL_Rhmol11G0137200</name>
</gene>
<evidence type="ECO:0000313" key="2">
    <source>
        <dbReference type="Proteomes" id="UP001062846"/>
    </source>
</evidence>